<feature type="non-terminal residue" evidence="1">
    <location>
        <position position="1"/>
    </location>
</feature>
<protein>
    <submittedName>
        <fullName evidence="1">14512_t:CDS:1</fullName>
    </submittedName>
</protein>
<name>A0ACA9PX18_9GLOM</name>
<dbReference type="Proteomes" id="UP000789525">
    <property type="component" value="Unassembled WGS sequence"/>
</dbReference>
<organism evidence="1 2">
    <name type="scientific">Acaulospora colombiana</name>
    <dbReference type="NCBI Taxonomy" id="27376"/>
    <lineage>
        <taxon>Eukaryota</taxon>
        <taxon>Fungi</taxon>
        <taxon>Fungi incertae sedis</taxon>
        <taxon>Mucoromycota</taxon>
        <taxon>Glomeromycotina</taxon>
        <taxon>Glomeromycetes</taxon>
        <taxon>Diversisporales</taxon>
        <taxon>Acaulosporaceae</taxon>
        <taxon>Acaulospora</taxon>
    </lineage>
</organism>
<reference evidence="1" key="1">
    <citation type="submission" date="2021-06" db="EMBL/GenBank/DDBJ databases">
        <authorList>
            <person name="Kallberg Y."/>
            <person name="Tangrot J."/>
            <person name="Rosling A."/>
        </authorList>
    </citation>
    <scope>NUCLEOTIDE SEQUENCE</scope>
    <source>
        <strain evidence="1">CL356</strain>
    </source>
</reference>
<evidence type="ECO:0000313" key="1">
    <source>
        <dbReference type="EMBL" id="CAG8727428.1"/>
    </source>
</evidence>
<accession>A0ACA9PX18</accession>
<sequence>EMEIHVSGIKPDAQDAARVVSAAVQAGSAALGALRRINIVLKGNTRRDVEKGNEVLKEIKDIIRIPLTFNDTHSVLVRHRWAYYEYDHRALYDYEMDEGSGWTDWKA</sequence>
<gene>
    <name evidence="1" type="ORF">ACOLOM_LOCUS11443</name>
</gene>
<dbReference type="EMBL" id="CAJVPT010041233">
    <property type="protein sequence ID" value="CAG8727428.1"/>
    <property type="molecule type" value="Genomic_DNA"/>
</dbReference>
<evidence type="ECO:0000313" key="2">
    <source>
        <dbReference type="Proteomes" id="UP000789525"/>
    </source>
</evidence>
<proteinExistence type="predicted"/>
<comment type="caution">
    <text evidence="1">The sequence shown here is derived from an EMBL/GenBank/DDBJ whole genome shotgun (WGS) entry which is preliminary data.</text>
</comment>
<keyword evidence="2" id="KW-1185">Reference proteome</keyword>